<dbReference type="Proteomes" id="UP000048948">
    <property type="component" value="Unassembled WGS sequence"/>
</dbReference>
<gene>
    <name evidence="2" type="ORF">ERS027646_04217</name>
</gene>
<feature type="compositionally biased region" description="Basic and acidic residues" evidence="1">
    <location>
        <begin position="1"/>
        <end position="17"/>
    </location>
</feature>
<evidence type="ECO:0000256" key="1">
    <source>
        <dbReference type="SAM" id="MobiDB-lite"/>
    </source>
</evidence>
<organism evidence="2 3">
    <name type="scientific">Mycobacterium tuberculosis</name>
    <dbReference type="NCBI Taxonomy" id="1773"/>
    <lineage>
        <taxon>Bacteria</taxon>
        <taxon>Bacillati</taxon>
        <taxon>Actinomycetota</taxon>
        <taxon>Actinomycetes</taxon>
        <taxon>Mycobacteriales</taxon>
        <taxon>Mycobacteriaceae</taxon>
        <taxon>Mycobacterium</taxon>
        <taxon>Mycobacterium tuberculosis complex</taxon>
    </lineage>
</organism>
<feature type="region of interest" description="Disordered" evidence="1">
    <location>
        <begin position="1"/>
        <end position="77"/>
    </location>
</feature>
<name>A0A655AP09_MYCTX</name>
<reference evidence="2 3" key="1">
    <citation type="submission" date="2015-03" db="EMBL/GenBank/DDBJ databases">
        <authorList>
            <consortium name="Pathogen Informatics"/>
        </authorList>
    </citation>
    <scope>NUCLEOTIDE SEQUENCE [LARGE SCALE GENOMIC DNA]</scope>
    <source>
        <strain evidence="2 3">Bir 172</strain>
    </source>
</reference>
<evidence type="ECO:0000313" key="3">
    <source>
        <dbReference type="Proteomes" id="UP000048948"/>
    </source>
</evidence>
<protein>
    <submittedName>
        <fullName evidence="2">Uncharacterized protein</fullName>
    </submittedName>
</protein>
<dbReference type="AlphaFoldDB" id="A0A655AP09"/>
<dbReference type="EMBL" id="CNGE01001211">
    <property type="protein sequence ID" value="CKT86137.1"/>
    <property type="molecule type" value="Genomic_DNA"/>
</dbReference>
<accession>A0A655AP09</accession>
<evidence type="ECO:0000313" key="2">
    <source>
        <dbReference type="EMBL" id="CKT86137.1"/>
    </source>
</evidence>
<proteinExistence type="predicted"/>
<sequence length="121" mass="12941">MHARIHREAAEVDDQRPQRRQPGATGDHEHVAAVAVHPKGSVRTGQSPPVTGPSFTHDGVADQATGNHPDVKLDPPVRVGRNGWAEISPPAGALRNMHVDVLARVIVQRAVQLQPSDSKVA</sequence>